<dbReference type="Pfam" id="PF13460">
    <property type="entry name" value="NAD_binding_10"/>
    <property type="match status" value="1"/>
</dbReference>
<reference evidence="3 4" key="1">
    <citation type="journal article" date="2019" name="New Phytol.">
        <title>Comparative genomics reveals unique wood-decay strategies and fruiting body development in the Schizophyllaceae.</title>
        <authorList>
            <person name="Almasi E."/>
            <person name="Sahu N."/>
            <person name="Krizsan K."/>
            <person name="Balint B."/>
            <person name="Kovacs G.M."/>
            <person name="Kiss B."/>
            <person name="Cseklye J."/>
            <person name="Drula E."/>
            <person name="Henrissat B."/>
            <person name="Nagy I."/>
            <person name="Chovatia M."/>
            <person name="Adam C."/>
            <person name="LaButti K."/>
            <person name="Lipzen A."/>
            <person name="Riley R."/>
            <person name="Grigoriev I.V."/>
            <person name="Nagy L.G."/>
        </authorList>
    </citation>
    <scope>NUCLEOTIDE SEQUENCE [LARGE SCALE GENOMIC DNA]</scope>
    <source>
        <strain evidence="3 4">NL-1724</strain>
    </source>
</reference>
<comment type="similarity">
    <text evidence="1">Belongs to the avfA family.</text>
</comment>
<dbReference type="GO" id="GO:0042602">
    <property type="term" value="F:riboflavin reductase (NADPH) activity"/>
    <property type="evidence" value="ECO:0007669"/>
    <property type="project" value="TreeGrafter"/>
</dbReference>
<evidence type="ECO:0000313" key="4">
    <source>
        <dbReference type="Proteomes" id="UP000320762"/>
    </source>
</evidence>
<organism evidence="3 4">
    <name type="scientific">Schizophyllum amplum</name>
    <dbReference type="NCBI Taxonomy" id="97359"/>
    <lineage>
        <taxon>Eukaryota</taxon>
        <taxon>Fungi</taxon>
        <taxon>Dikarya</taxon>
        <taxon>Basidiomycota</taxon>
        <taxon>Agaricomycotina</taxon>
        <taxon>Agaricomycetes</taxon>
        <taxon>Agaricomycetidae</taxon>
        <taxon>Agaricales</taxon>
        <taxon>Schizophyllaceae</taxon>
        <taxon>Schizophyllum</taxon>
    </lineage>
</organism>
<dbReference type="InterPro" id="IPR036291">
    <property type="entry name" value="NAD(P)-bd_dom_sf"/>
</dbReference>
<dbReference type="PANTHER" id="PTHR43355:SF2">
    <property type="entry name" value="FLAVIN REDUCTASE (NADPH)"/>
    <property type="match status" value="1"/>
</dbReference>
<accession>A0A550C8U2</accession>
<dbReference type="EMBL" id="VDMD01000017">
    <property type="protein sequence ID" value="TRM61222.1"/>
    <property type="molecule type" value="Genomic_DNA"/>
</dbReference>
<dbReference type="GO" id="GO:0004074">
    <property type="term" value="F:biliverdin reductase [NAD(P)H] activity"/>
    <property type="evidence" value="ECO:0007669"/>
    <property type="project" value="TreeGrafter"/>
</dbReference>
<dbReference type="AlphaFoldDB" id="A0A550C8U2"/>
<dbReference type="OrthoDB" id="10254221at2759"/>
<dbReference type="InterPro" id="IPR016040">
    <property type="entry name" value="NAD(P)-bd_dom"/>
</dbReference>
<name>A0A550C8U2_9AGAR</name>
<sequence length="222" mass="24246">MQRILVFGSTAPSGFPLVRNALQDYPEAKLVLCVRSPQKLPADIASHPSIVLTEGQLDDTTAIDRALNGVDAVLSALGPSSPKHPKDKTPIADFYAALLGLMRKRGVKRIVLLGTASARDPRDRFAIGFKAMTASVYTLYYPGFNEFRAIGQVFRSEAAKGIEWTMVRVPFLTDGESETYVVGYPGDGKAGTRVSRKAFGKFAVRELKKREWVGEMPAISNP</sequence>
<gene>
    <name evidence="3" type="ORF">BD626DRAFT_501840</name>
</gene>
<dbReference type="SUPFAM" id="SSF51735">
    <property type="entry name" value="NAD(P)-binding Rossmann-fold domains"/>
    <property type="match status" value="1"/>
</dbReference>
<protein>
    <recommendedName>
        <fullName evidence="2">NAD(P)-binding domain-containing protein</fullName>
    </recommendedName>
</protein>
<dbReference type="PANTHER" id="PTHR43355">
    <property type="entry name" value="FLAVIN REDUCTASE (NADPH)"/>
    <property type="match status" value="1"/>
</dbReference>
<feature type="domain" description="NAD(P)-binding" evidence="2">
    <location>
        <begin position="14"/>
        <end position="208"/>
    </location>
</feature>
<proteinExistence type="inferred from homology"/>
<dbReference type="Gene3D" id="3.40.50.720">
    <property type="entry name" value="NAD(P)-binding Rossmann-like Domain"/>
    <property type="match status" value="1"/>
</dbReference>
<evidence type="ECO:0000259" key="2">
    <source>
        <dbReference type="Pfam" id="PF13460"/>
    </source>
</evidence>
<evidence type="ECO:0000313" key="3">
    <source>
        <dbReference type="EMBL" id="TRM61222.1"/>
    </source>
</evidence>
<dbReference type="STRING" id="97359.A0A550C8U2"/>
<keyword evidence="4" id="KW-1185">Reference proteome</keyword>
<dbReference type="Proteomes" id="UP000320762">
    <property type="component" value="Unassembled WGS sequence"/>
</dbReference>
<evidence type="ECO:0000256" key="1">
    <source>
        <dbReference type="ARBA" id="ARBA00038376"/>
    </source>
</evidence>
<comment type="caution">
    <text evidence="3">The sequence shown here is derived from an EMBL/GenBank/DDBJ whole genome shotgun (WGS) entry which is preliminary data.</text>
</comment>
<dbReference type="InterPro" id="IPR051606">
    <property type="entry name" value="Polyketide_Oxido-like"/>
</dbReference>